<dbReference type="RefSeq" id="XP_002118846.1">
    <property type="nucleotide sequence ID" value="XM_002118810.1"/>
</dbReference>
<dbReference type="KEGG" id="tad:TRIADDRAFT_34849"/>
<dbReference type="Proteomes" id="UP000009022">
    <property type="component" value="Unassembled WGS sequence"/>
</dbReference>
<proteinExistence type="predicted"/>
<dbReference type="AlphaFoldDB" id="B3SF27"/>
<gene>
    <name evidence="2" type="ORF">TRIADDRAFT_34849</name>
</gene>
<dbReference type="InterPro" id="IPR039935">
    <property type="entry name" value="YML079W-like"/>
</dbReference>
<dbReference type="InterPro" id="IPR009327">
    <property type="entry name" value="Cupin_DUF985"/>
</dbReference>
<dbReference type="SUPFAM" id="SSF51182">
    <property type="entry name" value="RmlC-like cupins"/>
    <property type="match status" value="1"/>
</dbReference>
<dbReference type="CTD" id="6760060"/>
<dbReference type="InterPro" id="IPR011051">
    <property type="entry name" value="RmlC_Cupin_sf"/>
</dbReference>
<evidence type="ECO:0000259" key="1">
    <source>
        <dbReference type="Pfam" id="PF06172"/>
    </source>
</evidence>
<dbReference type="OMA" id="GPSYWHR"/>
<dbReference type="InterPro" id="IPR014710">
    <property type="entry name" value="RmlC-like_jellyroll"/>
</dbReference>
<dbReference type="CDD" id="cd06121">
    <property type="entry name" value="cupin_YML079wp"/>
    <property type="match status" value="1"/>
</dbReference>
<dbReference type="PANTHER" id="PTHR33387">
    <property type="entry name" value="RMLC-LIKE JELLY ROLL FOLD PROTEIN"/>
    <property type="match status" value="1"/>
</dbReference>
<evidence type="ECO:0000313" key="2">
    <source>
        <dbReference type="EMBL" id="EDV18668.1"/>
    </source>
</evidence>
<dbReference type="HOGENOM" id="CLU_088365_1_1_1"/>
<dbReference type="Pfam" id="PF06172">
    <property type="entry name" value="Cupin_5"/>
    <property type="match status" value="1"/>
</dbReference>
<dbReference type="PANTHER" id="PTHR33387:SF3">
    <property type="entry name" value="DUF985 DOMAIN-CONTAINING PROTEIN"/>
    <property type="match status" value="1"/>
</dbReference>
<reference evidence="2 3" key="1">
    <citation type="journal article" date="2008" name="Nature">
        <title>The Trichoplax genome and the nature of placozoans.</title>
        <authorList>
            <person name="Srivastava M."/>
            <person name="Begovic E."/>
            <person name="Chapman J."/>
            <person name="Putnam N.H."/>
            <person name="Hellsten U."/>
            <person name="Kawashima T."/>
            <person name="Kuo A."/>
            <person name="Mitros T."/>
            <person name="Salamov A."/>
            <person name="Carpenter M.L."/>
            <person name="Signorovitch A.Y."/>
            <person name="Moreno M.A."/>
            <person name="Kamm K."/>
            <person name="Grimwood J."/>
            <person name="Schmutz J."/>
            <person name="Shapiro H."/>
            <person name="Grigoriev I.V."/>
            <person name="Buss L.W."/>
            <person name="Schierwater B."/>
            <person name="Dellaporta S.L."/>
            <person name="Rokhsar D.S."/>
        </authorList>
    </citation>
    <scope>NUCLEOTIDE SEQUENCE [LARGE SCALE GENOMIC DNA]</scope>
    <source>
        <strain evidence="2 3">Grell-BS-1999</strain>
    </source>
</reference>
<evidence type="ECO:0000313" key="3">
    <source>
        <dbReference type="Proteomes" id="UP000009022"/>
    </source>
</evidence>
<dbReference type="InParanoid" id="B3SF27"/>
<organism evidence="2 3">
    <name type="scientific">Trichoplax adhaerens</name>
    <name type="common">Trichoplax reptans</name>
    <dbReference type="NCBI Taxonomy" id="10228"/>
    <lineage>
        <taxon>Eukaryota</taxon>
        <taxon>Metazoa</taxon>
        <taxon>Placozoa</taxon>
        <taxon>Uniplacotomia</taxon>
        <taxon>Trichoplacea</taxon>
        <taxon>Trichoplacidae</taxon>
        <taxon>Trichoplax</taxon>
    </lineage>
</organism>
<dbReference type="PhylomeDB" id="B3SF27"/>
<name>B3SF27_TRIAD</name>
<dbReference type="GeneID" id="6760060"/>
<dbReference type="eggNOG" id="ENOG502RM2D">
    <property type="taxonomic scope" value="Eukaryota"/>
</dbReference>
<protein>
    <recommendedName>
        <fullName evidence="1">DUF985 domain-containing protein</fullName>
    </recommendedName>
</protein>
<dbReference type="EMBL" id="DS985844">
    <property type="protein sequence ID" value="EDV18668.1"/>
    <property type="molecule type" value="Genomic_DNA"/>
</dbReference>
<keyword evidence="3" id="KW-1185">Reference proteome</keyword>
<sequence length="165" mass="18993">MPLTADEIIQTLQLIPHQQGSFFKETFRDDGVIDTQKEGCQRSISSCIYVLHTKERPMTRFLRLHTNAIHFFHSGSPLCILCIDENGKMEKHVLGNDIARGQRPQVLVKAGYWKAMYLEEGDYDYSFISETVAPGFDMRDMDSGTADVIQSQFPHLWEDIKQYCL</sequence>
<dbReference type="OrthoDB" id="6614653at2759"/>
<feature type="domain" description="DUF985" evidence="1">
    <location>
        <begin position="7"/>
        <end position="141"/>
    </location>
</feature>
<dbReference type="Gene3D" id="2.60.120.10">
    <property type="entry name" value="Jelly Rolls"/>
    <property type="match status" value="1"/>
</dbReference>
<accession>B3SF27</accession>